<dbReference type="PANTHER" id="PTHR30034:SF5">
    <property type="entry name" value="SECRETION SYSTEM APPARATUS PROTEIN SSAQ"/>
    <property type="match status" value="1"/>
</dbReference>
<proteinExistence type="inferred from homology"/>
<dbReference type="PATRIC" id="fig|399739.8.peg.44"/>
<feature type="domain" description="Flagellar motor switch protein FliN-like C-terminal" evidence="3">
    <location>
        <begin position="61"/>
        <end position="129"/>
    </location>
</feature>
<feature type="region of interest" description="Disordered" evidence="2">
    <location>
        <begin position="1"/>
        <end position="34"/>
    </location>
</feature>
<dbReference type="EMBL" id="CP000680">
    <property type="protein sequence ID" value="ABP82819.1"/>
    <property type="molecule type" value="Genomic_DNA"/>
</dbReference>
<name>A4XNA3_ECTM1</name>
<dbReference type="STRING" id="399739.Pmen_0045"/>
<dbReference type="Pfam" id="PF01052">
    <property type="entry name" value="FliMN_C"/>
    <property type="match status" value="1"/>
</dbReference>
<feature type="compositionally biased region" description="Polar residues" evidence="2">
    <location>
        <begin position="1"/>
        <end position="11"/>
    </location>
</feature>
<sequence>MSTEHLSQESLQEMAEMDADALPEGFEERPGEMHLEGQEFAPQDEHASAVEPQQMAALGSIAHLPLQLTLRCGQLTLSVDQLRQLGSGSVLEIHGVAPGHATLCHGERVVGEGELVDVDGRLGLQITRMATLS</sequence>
<evidence type="ECO:0000256" key="2">
    <source>
        <dbReference type="SAM" id="MobiDB-lite"/>
    </source>
</evidence>
<dbReference type="PANTHER" id="PTHR30034">
    <property type="entry name" value="FLAGELLAR MOTOR SWITCH PROTEIN FLIM"/>
    <property type="match status" value="1"/>
</dbReference>
<dbReference type="InterPro" id="IPR001543">
    <property type="entry name" value="FliN-like_C"/>
</dbReference>
<protein>
    <submittedName>
        <fullName evidence="4">Surface presentation of antigens (SPOA) protein</fullName>
    </submittedName>
</protein>
<reference evidence="4" key="1">
    <citation type="submission" date="2007-04" db="EMBL/GenBank/DDBJ databases">
        <title>Complete sequence of Pseudomonas mendocina ymp.</title>
        <authorList>
            <consortium name="US DOE Joint Genome Institute"/>
            <person name="Copeland A."/>
            <person name="Lucas S."/>
            <person name="Lapidus A."/>
            <person name="Barry K."/>
            <person name="Glavina del Rio T."/>
            <person name="Dalin E."/>
            <person name="Tice H."/>
            <person name="Pitluck S."/>
            <person name="Kiss H."/>
            <person name="Brettin T."/>
            <person name="Detter J.C."/>
            <person name="Bruce D."/>
            <person name="Han C."/>
            <person name="Schmutz J."/>
            <person name="Larimer F."/>
            <person name="Land M."/>
            <person name="Hauser L."/>
            <person name="Kyrpides N."/>
            <person name="Mikhailova N."/>
            <person name="Hersman L."/>
            <person name="Dubois J."/>
            <person name="Maurice P."/>
            <person name="Richardson P."/>
        </authorList>
    </citation>
    <scope>NUCLEOTIDE SEQUENCE [LARGE SCALE GENOMIC DNA]</scope>
    <source>
        <strain evidence="4">Ymp</strain>
    </source>
</reference>
<dbReference type="SUPFAM" id="SSF101801">
    <property type="entry name" value="Surface presentation of antigens (SPOA)"/>
    <property type="match status" value="1"/>
</dbReference>
<dbReference type="OrthoDB" id="6516509at2"/>
<dbReference type="AlphaFoldDB" id="A4XNA3"/>
<organism evidence="4">
    <name type="scientific">Ectopseudomonas mendocina (strain ymp)</name>
    <name type="common">Pseudomonas mendocina</name>
    <dbReference type="NCBI Taxonomy" id="399739"/>
    <lineage>
        <taxon>Bacteria</taxon>
        <taxon>Pseudomonadati</taxon>
        <taxon>Pseudomonadota</taxon>
        <taxon>Gammaproteobacteria</taxon>
        <taxon>Pseudomonadales</taxon>
        <taxon>Pseudomonadaceae</taxon>
        <taxon>Ectopseudomonas</taxon>
    </lineage>
</organism>
<evidence type="ECO:0000259" key="3">
    <source>
        <dbReference type="Pfam" id="PF01052"/>
    </source>
</evidence>
<dbReference type="GO" id="GO:0071978">
    <property type="term" value="P:bacterial-type flagellum-dependent swarming motility"/>
    <property type="evidence" value="ECO:0007669"/>
    <property type="project" value="TreeGrafter"/>
</dbReference>
<dbReference type="GO" id="GO:0003774">
    <property type="term" value="F:cytoskeletal motor activity"/>
    <property type="evidence" value="ECO:0007669"/>
    <property type="project" value="InterPro"/>
</dbReference>
<dbReference type="Gene3D" id="2.30.330.10">
    <property type="entry name" value="SpoA-like"/>
    <property type="match status" value="1"/>
</dbReference>
<dbReference type="eggNOG" id="COG1886">
    <property type="taxonomic scope" value="Bacteria"/>
</dbReference>
<dbReference type="InterPro" id="IPR001172">
    <property type="entry name" value="FliN_T3SS_HrcQb"/>
</dbReference>
<dbReference type="GO" id="GO:0009425">
    <property type="term" value="C:bacterial-type flagellum basal body"/>
    <property type="evidence" value="ECO:0007669"/>
    <property type="project" value="InterPro"/>
</dbReference>
<accession>A4XNA3</accession>
<dbReference type="InterPro" id="IPR036429">
    <property type="entry name" value="SpoA-like_sf"/>
</dbReference>
<evidence type="ECO:0000256" key="1">
    <source>
        <dbReference type="ARBA" id="ARBA00009226"/>
    </source>
</evidence>
<dbReference type="GO" id="GO:0050918">
    <property type="term" value="P:positive chemotaxis"/>
    <property type="evidence" value="ECO:0007669"/>
    <property type="project" value="TreeGrafter"/>
</dbReference>
<evidence type="ECO:0000313" key="4">
    <source>
        <dbReference type="EMBL" id="ABP82819.1"/>
    </source>
</evidence>
<dbReference type="HOGENOM" id="CLU_1904957_0_0_6"/>
<dbReference type="PRINTS" id="PR00956">
    <property type="entry name" value="FLGMOTORFLIN"/>
</dbReference>
<dbReference type="KEGG" id="pmy:Pmen_0045"/>
<gene>
    <name evidence="4" type="ordered locus">Pmen_0045</name>
</gene>
<comment type="similarity">
    <text evidence="1">Belongs to the FliN/MopA/SpaO family.</text>
</comment>